<dbReference type="AlphaFoldDB" id="A0A8X6INK3"/>
<name>A0A8X6INK3_9ARAC</name>
<protein>
    <submittedName>
        <fullName evidence="1">Uncharacterized protein</fullName>
    </submittedName>
</protein>
<dbReference type="EMBL" id="BMAV01026683">
    <property type="protein sequence ID" value="GFS52509.1"/>
    <property type="molecule type" value="Genomic_DNA"/>
</dbReference>
<evidence type="ECO:0000313" key="1">
    <source>
        <dbReference type="EMBL" id="GFS52509.1"/>
    </source>
</evidence>
<gene>
    <name evidence="1" type="primary">AVEN_261773_1</name>
    <name evidence="1" type="ORF">TNIN_350081</name>
</gene>
<dbReference type="OrthoDB" id="6419573at2759"/>
<reference evidence="1" key="1">
    <citation type="submission" date="2020-08" db="EMBL/GenBank/DDBJ databases">
        <title>Multicomponent nature underlies the extraordinary mechanical properties of spider dragline silk.</title>
        <authorList>
            <person name="Kono N."/>
            <person name="Nakamura H."/>
            <person name="Mori M."/>
            <person name="Yoshida Y."/>
            <person name="Ohtoshi R."/>
            <person name="Malay A.D."/>
            <person name="Moran D.A.P."/>
            <person name="Tomita M."/>
            <person name="Numata K."/>
            <person name="Arakawa K."/>
        </authorList>
    </citation>
    <scope>NUCLEOTIDE SEQUENCE</scope>
</reference>
<organism evidence="1 2">
    <name type="scientific">Trichonephila inaurata madagascariensis</name>
    <dbReference type="NCBI Taxonomy" id="2747483"/>
    <lineage>
        <taxon>Eukaryota</taxon>
        <taxon>Metazoa</taxon>
        <taxon>Ecdysozoa</taxon>
        <taxon>Arthropoda</taxon>
        <taxon>Chelicerata</taxon>
        <taxon>Arachnida</taxon>
        <taxon>Araneae</taxon>
        <taxon>Araneomorphae</taxon>
        <taxon>Entelegynae</taxon>
        <taxon>Araneoidea</taxon>
        <taxon>Nephilidae</taxon>
        <taxon>Trichonephila</taxon>
        <taxon>Trichonephila inaurata</taxon>
    </lineage>
</organism>
<keyword evidence="2" id="KW-1185">Reference proteome</keyword>
<sequence>MCTFIVVPDTKIVYRTSAKHWLSLLRRLDAERVTAFSDFRAIFQKCGIVAYFFNWMRVVQEQLPLQNSVHIKNIMIILKYQCRMGRPLPLTRDGLTKNPERSPLEILSSEAWKRNCAHMCMEALSVQVTHSTEKMFFGQQFREGTGYDFCLLNK</sequence>
<proteinExistence type="predicted"/>
<comment type="caution">
    <text evidence="1">The sequence shown here is derived from an EMBL/GenBank/DDBJ whole genome shotgun (WGS) entry which is preliminary data.</text>
</comment>
<accession>A0A8X6INK3</accession>
<dbReference type="Proteomes" id="UP000886998">
    <property type="component" value="Unassembled WGS sequence"/>
</dbReference>
<evidence type="ECO:0000313" key="2">
    <source>
        <dbReference type="Proteomes" id="UP000886998"/>
    </source>
</evidence>